<dbReference type="EMBL" id="KZ820658">
    <property type="protein sequence ID" value="PWN46874.1"/>
    <property type="molecule type" value="Genomic_DNA"/>
</dbReference>
<gene>
    <name evidence="1" type="ORF">IE53DRAFT_390977</name>
</gene>
<organism evidence="1 2">
    <name type="scientific">Violaceomyces palustris</name>
    <dbReference type="NCBI Taxonomy" id="1673888"/>
    <lineage>
        <taxon>Eukaryota</taxon>
        <taxon>Fungi</taxon>
        <taxon>Dikarya</taxon>
        <taxon>Basidiomycota</taxon>
        <taxon>Ustilaginomycotina</taxon>
        <taxon>Ustilaginomycetes</taxon>
        <taxon>Violaceomycetales</taxon>
        <taxon>Violaceomycetaceae</taxon>
        <taxon>Violaceomyces</taxon>
    </lineage>
</organism>
<keyword evidence="2" id="KW-1185">Reference proteome</keyword>
<evidence type="ECO:0000313" key="2">
    <source>
        <dbReference type="Proteomes" id="UP000245626"/>
    </source>
</evidence>
<accession>A0ACD0NM62</accession>
<sequence length="1269" mass="137933">MTNSNQIKTDTTATASASTAADTNPGTKKTRVRVPKSCLICLNAKRACDRQKPSCGRCSHLGFKCKYDNRLNQSKGSSKPSTSSISTNQHKRALASTPAQPAAPLASRLQKSPSVSSAVVQFSQAAASQARAGSTSPSFDSQLELHPLLHNQELPSLRLRLNGGNLDHETLNKRHRANSSFSNVPPSDSGGSSLYVDLGQGAHNFGHEANADHEGREEHGLDRRHSIAHPDLKLMIHQQQIDRLSNGPVSRSGNRPQQDHLSASSNGRSSNASLPSDGFESGAEIRAESGDATLTPTPPAWLPAIDSQISRGHAQPDRDHHRNGRAQLRSPERTPPAEFAAANNLCALATSVSSRPPSHSPNASGSQLGNDDPTADKERDDELKSTGYESDISGQGKHRETVEDDDSDDTDGDTAVIGEDEEDDDDKEQDGVDDDDHDAGKQLEDEKDPSLTRNRNGQPIHYGPGVGAIEVPEDAALEPDMLDSPSKRLVLSSADAINSNLQQAVHSLLYSDVDGFPFVAMWGSGRKFKRQMIDILPDAEQAIPIICSFQQNFAVSNPLLTHPYWLRKMKRFLALPREEKLETPYPWLSVYLMIVAIGESFTQSNADRDLEPEHLAYRVKLRSYLGPVAGDTRAQSRGKAQKRRHSAMEDGLECAGKEEVDHTAFPAPPLGGQERLPEGGGDEPRATEILLSATRQCLRACSFLSSPTLQTIQSQLLIGKYLVYTERSAGLWPMLGCIVRQAQSIGLHVDPQRMRRGNWKPEEEDLWRRLWWAIVHQDLRLSTMYGRPFAVSTFSCGMPGALDGGERPYVVLQCELFEMVRRVVSDPIDQQGLSSGEFDNTISMILNWLERLPARFRIDFDAALKLREDPTSVSTPSTTGMVENVRKVASDERRSFGSLGNPAIQAALLEQIKGRGPKTIAQACYIHLEVHIHLLILHRSRHLLQTKKSASVVGEGGRGGPTPSDSSVVGGNATSPASRQSFSTESFSNKSLELCGRSSSITILAFNLLQTLFGSRRASIMWEEIWAVFQAGVATAQIVVDCPHTRLAAYAMEDLSTLRRLAAWYPNRWKCLTPVRQALTMLEKVALEALEKRLDCLGQASTQYGLKLPGFGNSAEDTISFTNAVINPLFGTQFSNFSHVGAGGGSFSVFDAASGAGGDGFQTPYWSFMDQIGSMPGFHQQDHLDSTIQTNLSHLSSISRSNSNYQAATSSSSSGFPSHDAAVNVPGASSSAPDRGGGVSVSQDPQARMGGPVETDILDYCSQIFTLNG</sequence>
<proteinExistence type="predicted"/>
<name>A0ACD0NM62_9BASI</name>
<reference evidence="1 2" key="1">
    <citation type="journal article" date="2018" name="Mol. Biol. Evol.">
        <title>Broad Genomic Sampling Reveals a Smut Pathogenic Ancestry of the Fungal Clade Ustilaginomycotina.</title>
        <authorList>
            <person name="Kijpornyongpan T."/>
            <person name="Mondo S.J."/>
            <person name="Barry K."/>
            <person name="Sandor L."/>
            <person name="Lee J."/>
            <person name="Lipzen A."/>
            <person name="Pangilinan J."/>
            <person name="LaButti K."/>
            <person name="Hainaut M."/>
            <person name="Henrissat B."/>
            <person name="Grigoriev I.V."/>
            <person name="Spatafora J.W."/>
            <person name="Aime M.C."/>
        </authorList>
    </citation>
    <scope>NUCLEOTIDE SEQUENCE [LARGE SCALE GENOMIC DNA]</scope>
    <source>
        <strain evidence="1 2">SA 807</strain>
    </source>
</reference>
<dbReference type="Proteomes" id="UP000245626">
    <property type="component" value="Unassembled WGS sequence"/>
</dbReference>
<evidence type="ECO:0000313" key="1">
    <source>
        <dbReference type="EMBL" id="PWN46874.1"/>
    </source>
</evidence>
<protein>
    <submittedName>
        <fullName evidence="1">Uncharacterized protein</fullName>
    </submittedName>
</protein>